<dbReference type="OrthoDB" id="567788at2759"/>
<accession>A0A8H7Q0P4</accession>
<keyword evidence="3 6" id="KW-0256">Endoplasmic reticulum</keyword>
<sequence>MTTVQDPYKMRPATPPHDDGLLQQKPMQQSNATRVRPMRTDVHTDMRTDMSQSNVYANWRNLDPTTVVSTHLQSLIYWERPARSLVALAGSLVAIYLTRQYSLLQIGAAALTISTGINLAYVLLSMNAQRIFSDNNEPAVHPHNHRLQRRDPLINKQSVNHYVDLFTEIIETIGKEIKKVVLVQDTGRSVAWFAVSFLVWTFAAHISSRTLIVLALLGGFTIPRLYQSNKDVVDARISQGNSMVTGHLHRAQNMAYQSATDAYGRARGYAARTGTTGTDAKNTLNKASVVAKEE</sequence>
<gene>
    <name evidence="9" type="ORF">INT43_006764</name>
</gene>
<dbReference type="GO" id="GO:0005789">
    <property type="term" value="C:endoplasmic reticulum membrane"/>
    <property type="evidence" value="ECO:0007669"/>
    <property type="project" value="UniProtKB-SubCell"/>
</dbReference>
<name>A0A8H7Q0P4_MORIS</name>
<keyword evidence="4 6" id="KW-1133">Transmembrane helix</keyword>
<comment type="caution">
    <text evidence="9">The sequence shown here is derived from an EMBL/GenBank/DDBJ whole genome shotgun (WGS) entry which is preliminary data.</text>
</comment>
<dbReference type="InterPro" id="IPR003388">
    <property type="entry name" value="Reticulon"/>
</dbReference>
<evidence type="ECO:0000256" key="7">
    <source>
        <dbReference type="SAM" id="MobiDB-lite"/>
    </source>
</evidence>
<dbReference type="EMBL" id="JAEPQZ010000003">
    <property type="protein sequence ID" value="KAG2183753.1"/>
    <property type="molecule type" value="Genomic_DNA"/>
</dbReference>
<keyword evidence="5 6" id="KW-0472">Membrane</keyword>
<evidence type="ECO:0000313" key="10">
    <source>
        <dbReference type="Proteomes" id="UP000654370"/>
    </source>
</evidence>
<organism evidence="9 10">
    <name type="scientific">Mortierella isabellina</name>
    <name type="common">Filamentous fungus</name>
    <name type="synonym">Umbelopsis isabellina</name>
    <dbReference type="NCBI Taxonomy" id="91625"/>
    <lineage>
        <taxon>Eukaryota</taxon>
        <taxon>Fungi</taxon>
        <taxon>Fungi incertae sedis</taxon>
        <taxon>Mucoromycota</taxon>
        <taxon>Mucoromycotina</taxon>
        <taxon>Umbelopsidomycetes</taxon>
        <taxon>Umbelopsidales</taxon>
        <taxon>Umbelopsidaceae</taxon>
        <taxon>Umbelopsis</taxon>
    </lineage>
</organism>
<proteinExistence type="predicted"/>
<feature type="transmembrane region" description="Helical" evidence="6">
    <location>
        <begin position="197"/>
        <end position="220"/>
    </location>
</feature>
<evidence type="ECO:0000256" key="5">
    <source>
        <dbReference type="ARBA" id="ARBA00023136"/>
    </source>
</evidence>
<evidence type="ECO:0000256" key="1">
    <source>
        <dbReference type="ARBA" id="ARBA00004477"/>
    </source>
</evidence>
<keyword evidence="2 6" id="KW-0812">Transmembrane</keyword>
<evidence type="ECO:0000256" key="4">
    <source>
        <dbReference type="ARBA" id="ARBA00022989"/>
    </source>
</evidence>
<dbReference type="Pfam" id="PF02453">
    <property type="entry name" value="Reticulon"/>
    <property type="match status" value="1"/>
</dbReference>
<dbReference type="AlphaFoldDB" id="A0A8H7Q0P4"/>
<comment type="subcellular location">
    <subcellularLocation>
        <location evidence="1 6">Endoplasmic reticulum membrane</location>
        <topology evidence="1 6">Multi-pass membrane protein</topology>
    </subcellularLocation>
</comment>
<evidence type="ECO:0000256" key="2">
    <source>
        <dbReference type="ARBA" id="ARBA00022692"/>
    </source>
</evidence>
<evidence type="ECO:0000256" key="3">
    <source>
        <dbReference type="ARBA" id="ARBA00022824"/>
    </source>
</evidence>
<feature type="region of interest" description="Disordered" evidence="7">
    <location>
        <begin position="1"/>
        <end position="36"/>
    </location>
</feature>
<feature type="transmembrane region" description="Helical" evidence="6">
    <location>
        <begin position="103"/>
        <end position="124"/>
    </location>
</feature>
<dbReference type="PROSITE" id="PS50845">
    <property type="entry name" value="RETICULON"/>
    <property type="match status" value="1"/>
</dbReference>
<evidence type="ECO:0000256" key="6">
    <source>
        <dbReference type="RuleBase" id="RU363132"/>
    </source>
</evidence>
<protein>
    <recommendedName>
        <fullName evidence="6">Reticulon-like protein</fullName>
    </recommendedName>
</protein>
<evidence type="ECO:0000259" key="8">
    <source>
        <dbReference type="PROSITE" id="PS50845"/>
    </source>
</evidence>
<evidence type="ECO:0000313" key="9">
    <source>
        <dbReference type="EMBL" id="KAG2183753.1"/>
    </source>
</evidence>
<feature type="domain" description="Reticulon" evidence="8">
    <location>
        <begin position="72"/>
        <end position="283"/>
    </location>
</feature>
<reference evidence="9" key="1">
    <citation type="submission" date="2020-12" db="EMBL/GenBank/DDBJ databases">
        <title>Metabolic potential, ecology and presence of endohyphal bacteria is reflected in genomic diversity of Mucoromycotina.</title>
        <authorList>
            <person name="Muszewska A."/>
            <person name="Okrasinska A."/>
            <person name="Steczkiewicz K."/>
            <person name="Drgas O."/>
            <person name="Orlowska M."/>
            <person name="Perlinska-Lenart U."/>
            <person name="Aleksandrzak-Piekarczyk T."/>
            <person name="Szatraj K."/>
            <person name="Zielenkiewicz U."/>
            <person name="Pilsyk S."/>
            <person name="Malc E."/>
            <person name="Mieczkowski P."/>
            <person name="Kruszewska J.S."/>
            <person name="Biernat P."/>
            <person name="Pawlowska J."/>
        </authorList>
    </citation>
    <scope>NUCLEOTIDE SEQUENCE</scope>
    <source>
        <strain evidence="9">WA0000067209</strain>
    </source>
</reference>
<dbReference type="Proteomes" id="UP000654370">
    <property type="component" value="Unassembled WGS sequence"/>
</dbReference>
<keyword evidence="10" id="KW-1185">Reference proteome</keyword>